<gene>
    <name evidence="1" type="ordered locus">TherJR_0246</name>
</gene>
<evidence type="ECO:0000313" key="1">
    <source>
        <dbReference type="EMBL" id="ADG81133.1"/>
    </source>
</evidence>
<organism evidence="1 2">
    <name type="scientific">Thermincola potens (strain JR)</name>
    <dbReference type="NCBI Taxonomy" id="635013"/>
    <lineage>
        <taxon>Bacteria</taxon>
        <taxon>Bacillati</taxon>
        <taxon>Bacillota</taxon>
        <taxon>Clostridia</taxon>
        <taxon>Eubacteriales</taxon>
        <taxon>Thermincolaceae</taxon>
        <taxon>Thermincola</taxon>
    </lineage>
</organism>
<dbReference type="HOGENOM" id="CLU_1730558_0_0_9"/>
<accession>D5X9R2</accession>
<dbReference type="KEGG" id="tjr:TherJR_0246"/>
<proteinExistence type="predicted"/>
<name>D5X9R2_THEPJ</name>
<protein>
    <submittedName>
        <fullName evidence="1">Uncharacterized protein</fullName>
    </submittedName>
</protein>
<sequence>MSAFCITTDRSDRDLPEAVYEARTYGSVRRIKPKQITSALPYSICRQSQISTIEGSLNYSSVPIPKPVDWRGGWALRCHGALCCKTLPRRQCSQTRWLIMISLIVRPPPVRDTQPELSAGLPGGLRHLQTCGNLLPSCLRFCGRSRSLTVA</sequence>
<dbReference type="Proteomes" id="UP000002377">
    <property type="component" value="Chromosome"/>
</dbReference>
<dbReference type="AlphaFoldDB" id="D5X9R2"/>
<keyword evidence="2" id="KW-1185">Reference proteome</keyword>
<dbReference type="STRING" id="635013.TherJR_0246"/>
<reference evidence="1 2" key="1">
    <citation type="submission" date="2010-05" db="EMBL/GenBank/DDBJ databases">
        <title>Complete sequence of Thermincola sp. JR.</title>
        <authorList>
            <consortium name="US DOE Joint Genome Institute"/>
            <person name="Lucas S."/>
            <person name="Copeland A."/>
            <person name="Lapidus A."/>
            <person name="Cheng J.-F."/>
            <person name="Bruce D."/>
            <person name="Goodwin L."/>
            <person name="Pitluck S."/>
            <person name="Chertkov O."/>
            <person name="Detter J.C."/>
            <person name="Han C."/>
            <person name="Tapia R."/>
            <person name="Land M."/>
            <person name="Hauser L."/>
            <person name="Kyrpides N."/>
            <person name="Mikhailova N."/>
            <person name="Hazen T.C."/>
            <person name="Woyke T."/>
        </authorList>
    </citation>
    <scope>NUCLEOTIDE SEQUENCE [LARGE SCALE GENOMIC DNA]</scope>
    <source>
        <strain evidence="1 2">JR</strain>
    </source>
</reference>
<evidence type="ECO:0000313" key="2">
    <source>
        <dbReference type="Proteomes" id="UP000002377"/>
    </source>
</evidence>
<dbReference type="EMBL" id="CP002028">
    <property type="protein sequence ID" value="ADG81133.1"/>
    <property type="molecule type" value="Genomic_DNA"/>
</dbReference>